<proteinExistence type="predicted"/>
<name>A0A5S6QJZ4_TRIMR</name>
<dbReference type="AlphaFoldDB" id="A0A5S6QJZ4"/>
<organism evidence="1 2">
    <name type="scientific">Trichuris muris</name>
    <name type="common">Mouse whipworm</name>
    <dbReference type="NCBI Taxonomy" id="70415"/>
    <lineage>
        <taxon>Eukaryota</taxon>
        <taxon>Metazoa</taxon>
        <taxon>Ecdysozoa</taxon>
        <taxon>Nematoda</taxon>
        <taxon>Enoplea</taxon>
        <taxon>Dorylaimia</taxon>
        <taxon>Trichinellida</taxon>
        <taxon>Trichuridae</taxon>
        <taxon>Trichuris</taxon>
    </lineage>
</organism>
<accession>A0A5S6QJZ4</accession>
<sequence length="118" mass="13718">MHGERRDNCPSIFWRTDDRVGEARQNMVSFEMMSGSDRLNFAQLCARLVNDQLSAVQEYHGDVRWRCGGKACQKEVSARIGTWFQVCEQPIRIMLLFIRAWAEKETTAAFCRGKFYVC</sequence>
<keyword evidence="1" id="KW-1185">Reference proteome</keyword>
<reference evidence="2" key="1">
    <citation type="submission" date="2019-12" db="UniProtKB">
        <authorList>
            <consortium name="WormBaseParasite"/>
        </authorList>
    </citation>
    <scope>IDENTIFICATION</scope>
</reference>
<evidence type="ECO:0000313" key="1">
    <source>
        <dbReference type="Proteomes" id="UP000046395"/>
    </source>
</evidence>
<dbReference type="Proteomes" id="UP000046395">
    <property type="component" value="Unassembled WGS sequence"/>
</dbReference>
<evidence type="ECO:0000313" key="2">
    <source>
        <dbReference type="WBParaSite" id="TMUE_2000007500.1"/>
    </source>
</evidence>
<protein>
    <submittedName>
        <fullName evidence="2">Uncharacterized protein</fullName>
    </submittedName>
</protein>
<dbReference type="WBParaSite" id="TMUE_2000007500.1">
    <property type="protein sequence ID" value="TMUE_2000007500.1"/>
    <property type="gene ID" value="WBGene00299905"/>
</dbReference>